<sequence>MNRKIGHITILVSDYDEAISFYTNTLGFVLLTDNQFGEGMRWVTVAPSQESETAIVFVKADTAEKHARVGSQTAQHVFLVIETDDCIRDYHRMKEKGVTFHGEPNDMPWGIEVVFEDLYGNRFDLLQVKSYK</sequence>
<dbReference type="Gene3D" id="3.10.180.10">
    <property type="entry name" value="2,3-Dihydroxybiphenyl 1,2-Dioxygenase, domain 1"/>
    <property type="match status" value="1"/>
</dbReference>
<dbReference type="InterPro" id="IPR037523">
    <property type="entry name" value="VOC_core"/>
</dbReference>
<comment type="caution">
    <text evidence="2">The sequence shown here is derived from an EMBL/GenBank/DDBJ whole genome shotgun (WGS) entry which is preliminary data.</text>
</comment>
<proteinExistence type="predicted"/>
<dbReference type="SUPFAM" id="SSF54593">
    <property type="entry name" value="Glyoxalase/Bleomycin resistance protein/Dihydroxybiphenyl dioxygenase"/>
    <property type="match status" value="1"/>
</dbReference>
<protein>
    <submittedName>
        <fullName evidence="2">Catechol 2,3-dioxygenase-like lactoylglutathione lyase family enzyme</fullName>
    </submittedName>
</protein>
<dbReference type="InterPro" id="IPR004360">
    <property type="entry name" value="Glyas_Fos-R_dOase_dom"/>
</dbReference>
<gene>
    <name evidence="2" type="ORF">J2S02_003011</name>
</gene>
<dbReference type="PROSITE" id="PS51819">
    <property type="entry name" value="VOC"/>
    <property type="match status" value="1"/>
</dbReference>
<evidence type="ECO:0000313" key="2">
    <source>
        <dbReference type="EMBL" id="MDQ0226666.1"/>
    </source>
</evidence>
<evidence type="ECO:0000259" key="1">
    <source>
        <dbReference type="PROSITE" id="PS51819"/>
    </source>
</evidence>
<dbReference type="PANTHER" id="PTHR36437:SF2">
    <property type="entry name" value="GLYOXALASE_BLEOMYCIN RESISTANCE PROTEIN_DIOXYGENASE"/>
    <property type="match status" value="1"/>
</dbReference>
<dbReference type="PANTHER" id="PTHR36437">
    <property type="entry name" value="GLYOXALASE/BLEOMYCIN RESISTANCE PROTEIN/DIOXYGENASE"/>
    <property type="match status" value="1"/>
</dbReference>
<dbReference type="InterPro" id="IPR029068">
    <property type="entry name" value="Glyas_Bleomycin-R_OHBP_Dase"/>
</dbReference>
<dbReference type="CDD" id="cd07263">
    <property type="entry name" value="VOC_like"/>
    <property type="match status" value="1"/>
</dbReference>
<organism evidence="2 3">
    <name type="scientific">Metabacillus niabensis</name>
    <dbReference type="NCBI Taxonomy" id="324854"/>
    <lineage>
        <taxon>Bacteria</taxon>
        <taxon>Bacillati</taxon>
        <taxon>Bacillota</taxon>
        <taxon>Bacilli</taxon>
        <taxon>Bacillales</taxon>
        <taxon>Bacillaceae</taxon>
        <taxon>Metabacillus</taxon>
    </lineage>
</organism>
<dbReference type="EMBL" id="JAUSTZ010000006">
    <property type="protein sequence ID" value="MDQ0226666.1"/>
    <property type="molecule type" value="Genomic_DNA"/>
</dbReference>
<dbReference type="RefSeq" id="WP_095300292.1">
    <property type="nucleotide sequence ID" value="NZ_CADEPK010000031.1"/>
</dbReference>
<reference evidence="2 3" key="1">
    <citation type="submission" date="2023-07" db="EMBL/GenBank/DDBJ databases">
        <title>Genomic Encyclopedia of Type Strains, Phase IV (KMG-IV): sequencing the most valuable type-strain genomes for metagenomic binning, comparative biology and taxonomic classification.</title>
        <authorList>
            <person name="Goeker M."/>
        </authorList>
    </citation>
    <scope>NUCLEOTIDE SEQUENCE [LARGE SCALE GENOMIC DNA]</scope>
    <source>
        <strain evidence="2 3">DSM 17723</strain>
    </source>
</reference>
<name>A0ABT9Z329_9BACI</name>
<keyword evidence="3" id="KW-1185">Reference proteome</keyword>
<dbReference type="Pfam" id="PF00903">
    <property type="entry name" value="Glyoxalase"/>
    <property type="match status" value="1"/>
</dbReference>
<dbReference type="Proteomes" id="UP001232245">
    <property type="component" value="Unassembled WGS sequence"/>
</dbReference>
<evidence type="ECO:0000313" key="3">
    <source>
        <dbReference type="Proteomes" id="UP001232245"/>
    </source>
</evidence>
<feature type="domain" description="VOC" evidence="1">
    <location>
        <begin position="4"/>
        <end position="128"/>
    </location>
</feature>
<accession>A0ABT9Z329</accession>